<evidence type="ECO:0000313" key="13">
    <source>
        <dbReference type="Proteomes" id="UP000000346"/>
    </source>
</evidence>
<dbReference type="CDD" id="cd02888">
    <property type="entry name" value="RNR_II_dimer"/>
    <property type="match status" value="1"/>
</dbReference>
<dbReference type="GO" id="GO:0071897">
    <property type="term" value="P:DNA biosynthetic process"/>
    <property type="evidence" value="ECO:0007669"/>
    <property type="project" value="UniProtKB-KW"/>
</dbReference>
<dbReference type="Pfam" id="PF02867">
    <property type="entry name" value="Ribonuc_red_lgC"/>
    <property type="match status" value="1"/>
</dbReference>
<dbReference type="PANTHER" id="PTHR43371:SF1">
    <property type="entry name" value="RIBONUCLEOSIDE-DIPHOSPHATE REDUCTASE"/>
    <property type="match status" value="1"/>
</dbReference>
<dbReference type="KEGG" id="asc:ASAC_1252"/>
<dbReference type="Pfam" id="PF00317">
    <property type="entry name" value="Ribonuc_red_lgN"/>
    <property type="match status" value="1"/>
</dbReference>
<dbReference type="PANTHER" id="PTHR43371">
    <property type="entry name" value="VITAMIN B12-DEPENDENT RIBONUCLEOTIDE REDUCTASE"/>
    <property type="match status" value="1"/>
</dbReference>
<evidence type="ECO:0000256" key="6">
    <source>
        <dbReference type="ARBA" id="ARBA00023157"/>
    </source>
</evidence>
<dbReference type="EMBL" id="CP001742">
    <property type="protein sequence ID" value="ADL19657.1"/>
    <property type="molecule type" value="Genomic_DNA"/>
</dbReference>
<evidence type="ECO:0000313" key="12">
    <source>
        <dbReference type="EMBL" id="ADL19657.1"/>
    </source>
</evidence>
<keyword evidence="4 9" id="KW-0547">Nucleotide-binding</keyword>
<dbReference type="InterPro" id="IPR000788">
    <property type="entry name" value="RNR_lg_C"/>
</dbReference>
<comment type="function">
    <text evidence="9">Catalyzes the reduction of ribonucleotides to deoxyribonucleotides. May function to provide a pool of deoxyribonucleotide precursors for DNA repair during oxygen limitation and/or for immediate growth after restoration of oxygen.</text>
</comment>
<dbReference type="OrthoDB" id="6188at2157"/>
<protein>
    <recommendedName>
        <fullName evidence="9">Vitamin B12-dependent ribonucleotide reductase</fullName>
        <ecNumber evidence="9">1.17.4.1</ecNumber>
    </recommendedName>
</protein>
<dbReference type="GO" id="GO:0005524">
    <property type="term" value="F:ATP binding"/>
    <property type="evidence" value="ECO:0007669"/>
    <property type="project" value="InterPro"/>
</dbReference>
<evidence type="ECO:0000259" key="10">
    <source>
        <dbReference type="Pfam" id="PF00317"/>
    </source>
</evidence>
<feature type="domain" description="Ribonucleotide reductase large subunit N-terminal" evidence="10">
    <location>
        <begin position="95"/>
        <end position="166"/>
    </location>
</feature>
<dbReference type="InterPro" id="IPR050862">
    <property type="entry name" value="RdRp_reductase_class-2"/>
</dbReference>
<dbReference type="NCBIfam" id="TIGR02504">
    <property type="entry name" value="NrdJ_Z"/>
    <property type="match status" value="1"/>
</dbReference>
<dbReference type="SUPFAM" id="SSF48168">
    <property type="entry name" value="R1 subunit of ribonucleotide reductase, N-terminal domain"/>
    <property type="match status" value="1"/>
</dbReference>
<evidence type="ECO:0000256" key="3">
    <source>
        <dbReference type="ARBA" id="ARBA00022628"/>
    </source>
</evidence>
<organism evidence="12 13">
    <name type="scientific">Acidilobus saccharovorans (strain DSM 16705 / JCM 18335 / VKM B-2471 / 345-15)</name>
    <dbReference type="NCBI Taxonomy" id="666510"/>
    <lineage>
        <taxon>Archaea</taxon>
        <taxon>Thermoproteota</taxon>
        <taxon>Thermoprotei</taxon>
        <taxon>Acidilobales</taxon>
        <taxon>Acidilobaceae</taxon>
        <taxon>Acidilobus</taxon>
    </lineage>
</organism>
<dbReference type="RefSeq" id="WP_013267169.1">
    <property type="nucleotide sequence ID" value="NC_014374.1"/>
</dbReference>
<dbReference type="SUPFAM" id="SSF51998">
    <property type="entry name" value="PFL-like glycyl radical enzymes"/>
    <property type="match status" value="1"/>
</dbReference>
<dbReference type="InterPro" id="IPR013346">
    <property type="entry name" value="NrdE_NrdA_C"/>
</dbReference>
<dbReference type="GO" id="GO:0009263">
    <property type="term" value="P:deoxyribonucleotide biosynthetic process"/>
    <property type="evidence" value="ECO:0007669"/>
    <property type="project" value="InterPro"/>
</dbReference>
<comment type="cofactor">
    <cofactor evidence="1 9">
        <name>adenosylcob(III)alamin</name>
        <dbReference type="ChEBI" id="CHEBI:18408"/>
    </cofactor>
</comment>
<evidence type="ECO:0000256" key="4">
    <source>
        <dbReference type="ARBA" id="ARBA00022741"/>
    </source>
</evidence>
<dbReference type="Gene3D" id="3.20.70.20">
    <property type="match status" value="1"/>
</dbReference>
<dbReference type="UniPathway" id="UPA00326"/>
<dbReference type="InterPro" id="IPR013509">
    <property type="entry name" value="RNR_lsu_N"/>
</dbReference>
<dbReference type="NCBIfam" id="TIGR02506">
    <property type="entry name" value="NrdE_NrdA"/>
    <property type="match status" value="1"/>
</dbReference>
<dbReference type="STRING" id="666510.ASAC_1252"/>
<keyword evidence="7 9" id="KW-0170">Cobalt</keyword>
<keyword evidence="3 9" id="KW-0846">Cobalamin</keyword>
<evidence type="ECO:0000256" key="9">
    <source>
        <dbReference type="RuleBase" id="RU364064"/>
    </source>
</evidence>
<evidence type="ECO:0000256" key="2">
    <source>
        <dbReference type="ARBA" id="ARBA00007405"/>
    </source>
</evidence>
<dbReference type="GO" id="GO:0031419">
    <property type="term" value="F:cobalamin binding"/>
    <property type="evidence" value="ECO:0007669"/>
    <property type="project" value="UniProtKB-KW"/>
</dbReference>
<dbReference type="InterPro" id="IPR008926">
    <property type="entry name" value="RNR_R1-su_N"/>
</dbReference>
<comment type="similarity">
    <text evidence="2 9">Belongs to the ribonucleoside diphosphate reductase class-2 family.</text>
</comment>
<evidence type="ECO:0000256" key="7">
    <source>
        <dbReference type="ARBA" id="ARBA00023285"/>
    </source>
</evidence>
<feature type="domain" description="Ribonucleotide reductase large subunit C-terminal" evidence="11">
    <location>
        <begin position="171"/>
        <end position="693"/>
    </location>
</feature>
<evidence type="ECO:0000256" key="8">
    <source>
        <dbReference type="ARBA" id="ARBA00047754"/>
    </source>
</evidence>
<gene>
    <name evidence="12" type="ordered locus">ASAC_1252</name>
</gene>
<dbReference type="Proteomes" id="UP000000346">
    <property type="component" value="Chromosome"/>
</dbReference>
<keyword evidence="5 9" id="KW-0560">Oxidoreductase</keyword>
<comment type="catalytic activity">
    <reaction evidence="8 9">
        <text>a 2'-deoxyribonucleoside 5'-diphosphate + [thioredoxin]-disulfide + H2O = a ribonucleoside 5'-diphosphate + [thioredoxin]-dithiol</text>
        <dbReference type="Rhea" id="RHEA:23252"/>
        <dbReference type="Rhea" id="RHEA-COMP:10698"/>
        <dbReference type="Rhea" id="RHEA-COMP:10700"/>
        <dbReference type="ChEBI" id="CHEBI:15377"/>
        <dbReference type="ChEBI" id="CHEBI:29950"/>
        <dbReference type="ChEBI" id="CHEBI:50058"/>
        <dbReference type="ChEBI" id="CHEBI:57930"/>
        <dbReference type="ChEBI" id="CHEBI:73316"/>
        <dbReference type="EC" id="1.17.4.1"/>
    </reaction>
</comment>
<dbReference type="GeneID" id="9499507"/>
<evidence type="ECO:0000256" key="5">
    <source>
        <dbReference type="ARBA" id="ARBA00023002"/>
    </source>
</evidence>
<dbReference type="AlphaFoldDB" id="D9Q2W9"/>
<dbReference type="FunCoup" id="D9Q2W9">
    <property type="interactions" value="143"/>
</dbReference>
<dbReference type="InParanoid" id="D9Q2W9"/>
<dbReference type="EC" id="1.17.4.1" evidence="9"/>
<proteinExistence type="inferred from homology"/>
<dbReference type="eggNOG" id="arCOG04276">
    <property type="taxonomic scope" value="Archaea"/>
</dbReference>
<keyword evidence="6" id="KW-1015">Disulfide bond</keyword>
<dbReference type="HOGENOM" id="CLU_000404_2_3_2"/>
<evidence type="ECO:0000259" key="11">
    <source>
        <dbReference type="Pfam" id="PF02867"/>
    </source>
</evidence>
<dbReference type="InterPro" id="IPR013344">
    <property type="entry name" value="RNR_NrdJ/NrdZ"/>
</dbReference>
<dbReference type="PRINTS" id="PR01183">
    <property type="entry name" value="RIBORDTASEM1"/>
</dbReference>
<evidence type="ECO:0000256" key="1">
    <source>
        <dbReference type="ARBA" id="ARBA00001922"/>
    </source>
</evidence>
<accession>D9Q2W9</accession>
<name>D9Q2W9_ACIS3</name>
<keyword evidence="13" id="KW-1185">Reference proteome</keyword>
<dbReference type="GO" id="GO:0004748">
    <property type="term" value="F:ribonucleoside-diphosphate reductase activity, thioredoxin disulfide as acceptor"/>
    <property type="evidence" value="ECO:0007669"/>
    <property type="project" value="UniProtKB-EC"/>
</dbReference>
<reference evidence="12 13" key="1">
    <citation type="journal article" date="2010" name="Appl. Environ. Microbiol.">
        <title>The genome sequence of the crenarchaeon Acidilobus saccharovorans supports a new order, Acidilobales, and suggests an important ecological role in terrestrial acidic hot springs.</title>
        <authorList>
            <person name="Mardanov A.V."/>
            <person name="Svetlitchnyi V.A."/>
            <person name="Beletsky A.V."/>
            <person name="Prokofeva M.I."/>
            <person name="Bonch-Osmolovskaya E.A."/>
            <person name="Ravin N.V."/>
            <person name="Skryabin K.G."/>
        </authorList>
    </citation>
    <scope>NUCLEOTIDE SEQUENCE [LARGE SCALE GENOMIC DNA]</scope>
    <source>
        <strain evidence="13">DSM 16705 / JCM 18335 / VKM B-2471 / 345-15</strain>
    </source>
</reference>
<sequence length="756" mass="84563">MRELTRTKVIAWAKQASRDAGLDPSQIEFELLRLQASSPQELFTKALSTFASWSLLDPRWEEAARRLILYKIYEEKGSEAPGKLEGIESWATWVGLNLLYERYLVKRKGFVVETPNEALERVASFVAEAELSLGGSLDAARQEFYEIMSSGRFMPNSPTIMNSGTKYHQLAACFVIPLEDDMDSIFSALNTAAWVFKTGAGAGFDFTPLRGRGSPLSFGGTASGPVSFMKLFDEVADVIKEGGRRRAAMMGVLHDVHVDLEDFINSKLSGGLENFNISVGVHDAFMMAAASDSEWNLYDPNECPQLVGLLSGDLPDLWRRCSPRRTVRASSLLEEAARAAWETGDPGLVFLDTINQHNPTPRLGRIRATNPCGETPLLSWEACNLGSLNLGRYVKDEGIDWELLEHDIRIAVRFLDDVIETSWYPRPEIEAAVKRTRKIGLGVMGWADMLAKLKIPYDSDSALYLADKLMEFIAYVARDESNRLSRERGPYPEFPGSIHKDGRFNFEPQVSSSQIYDESKVSDAVHSIVNSRPKLDWDRVRSEMMEGTRNATMTTIAPTGSISIIADASSSIEPFYSLIYIRQSSLFSWVELNRFLRDWLQESNNLNAEKIKDVIRHGGSVRGLSWVPSDVQAVLGTALDIDWRWHVRMQAVFQRWVDNAVSKTVNMRRDATVDDVKGVFIEAWRLKCKGITVFRDQSKGVQVMSVNQNIDALIREPPNLRIRVKAKMVPGVINVEGSALSAVSEEYAGGCPTCDL</sequence>
<keyword evidence="9" id="KW-0237">DNA synthesis</keyword>